<evidence type="ECO:0000256" key="1">
    <source>
        <dbReference type="SAM" id="MobiDB-lite"/>
    </source>
</evidence>
<feature type="compositionally biased region" description="Basic and acidic residues" evidence="1">
    <location>
        <begin position="1"/>
        <end position="15"/>
    </location>
</feature>
<reference evidence="2 3" key="1">
    <citation type="submission" date="2017-11" db="EMBL/GenBank/DDBJ databases">
        <title>De novo assembly and phasing of dikaryotic genomes from two isolates of Puccinia coronata f. sp. avenae, the causal agent of oat crown rust.</title>
        <authorList>
            <person name="Miller M.E."/>
            <person name="Zhang Y."/>
            <person name="Omidvar V."/>
            <person name="Sperschneider J."/>
            <person name="Schwessinger B."/>
            <person name="Raley C."/>
            <person name="Palmer J.M."/>
            <person name="Garnica D."/>
            <person name="Upadhyaya N."/>
            <person name="Rathjen J."/>
            <person name="Taylor J.M."/>
            <person name="Park R.F."/>
            <person name="Dodds P.N."/>
            <person name="Hirsch C.D."/>
            <person name="Kianian S.F."/>
            <person name="Figueroa M."/>
        </authorList>
    </citation>
    <scope>NUCLEOTIDE SEQUENCE [LARGE SCALE GENOMIC DNA]</scope>
    <source>
        <strain evidence="2">12SD80</strain>
    </source>
</reference>
<dbReference type="Proteomes" id="UP000235392">
    <property type="component" value="Unassembled WGS sequence"/>
</dbReference>
<proteinExistence type="predicted"/>
<organism evidence="2 3">
    <name type="scientific">Puccinia coronata f. sp. avenae</name>
    <dbReference type="NCBI Taxonomy" id="200324"/>
    <lineage>
        <taxon>Eukaryota</taxon>
        <taxon>Fungi</taxon>
        <taxon>Dikarya</taxon>
        <taxon>Basidiomycota</taxon>
        <taxon>Pucciniomycotina</taxon>
        <taxon>Pucciniomycetes</taxon>
        <taxon>Pucciniales</taxon>
        <taxon>Pucciniaceae</taxon>
        <taxon>Puccinia</taxon>
    </lineage>
</organism>
<comment type="caution">
    <text evidence="2">The sequence shown here is derived from an EMBL/GenBank/DDBJ whole genome shotgun (WGS) entry which is preliminary data.</text>
</comment>
<dbReference type="AlphaFoldDB" id="A0A2N5UBW2"/>
<evidence type="ECO:0000313" key="2">
    <source>
        <dbReference type="EMBL" id="PLW35234.1"/>
    </source>
</evidence>
<feature type="region of interest" description="Disordered" evidence="1">
    <location>
        <begin position="1"/>
        <end position="39"/>
    </location>
</feature>
<protein>
    <submittedName>
        <fullName evidence="2">Uncharacterized protein</fullName>
    </submittedName>
</protein>
<sequence>MTEKSHGAKLSHEENPGPVFCQISRPLGNSTTRTTRDFFSPKSDFTNDFLTHPCVTPRTTT</sequence>
<evidence type="ECO:0000313" key="3">
    <source>
        <dbReference type="Proteomes" id="UP000235392"/>
    </source>
</evidence>
<dbReference type="EMBL" id="PGCI01000182">
    <property type="protein sequence ID" value="PLW35234.1"/>
    <property type="molecule type" value="Genomic_DNA"/>
</dbReference>
<accession>A0A2N5UBW2</accession>
<gene>
    <name evidence="2" type="ORF">PCASD_08596</name>
</gene>
<name>A0A2N5UBW2_9BASI</name>